<feature type="region of interest" description="Disordered" evidence="9">
    <location>
        <begin position="1182"/>
        <end position="1214"/>
    </location>
</feature>
<reference evidence="13 14" key="1">
    <citation type="submission" date="2023-08" db="EMBL/GenBank/DDBJ databases">
        <authorList>
            <person name="Park J.-S."/>
        </authorList>
    </citation>
    <scope>NUCLEOTIDE SEQUENCE [LARGE SCALE GENOMIC DNA]</scope>
    <source>
        <strain evidence="13 14">2205SS18-9</strain>
    </source>
</reference>
<dbReference type="Pfam" id="PF00041">
    <property type="entry name" value="fn3"/>
    <property type="match status" value="5"/>
</dbReference>
<dbReference type="Proteomes" id="UP001231941">
    <property type="component" value="Unassembled WGS sequence"/>
</dbReference>
<dbReference type="InterPro" id="IPR040720">
    <property type="entry name" value="GH81_C"/>
</dbReference>
<evidence type="ECO:0000256" key="7">
    <source>
        <dbReference type="ARBA" id="ARBA00023316"/>
    </source>
</evidence>
<feature type="domain" description="CBM56" evidence="12">
    <location>
        <begin position="1583"/>
        <end position="1675"/>
    </location>
</feature>
<dbReference type="EMBL" id="JAVAMP010000009">
    <property type="protein sequence ID" value="MDP5275742.1"/>
    <property type="molecule type" value="Genomic_DNA"/>
</dbReference>
<comment type="catalytic activity">
    <reaction evidence="1">
        <text>Hydrolysis of (1-&gt;3)-beta-D-glucosidic linkages in (1-&gt;3)-beta-D-glucans.</text>
        <dbReference type="EC" id="3.2.1.39"/>
    </reaction>
</comment>
<feature type="domain" description="CBM56" evidence="12">
    <location>
        <begin position="1293"/>
        <end position="1387"/>
    </location>
</feature>
<organism evidence="13 14">
    <name type="scientific">Chengkuizengella axinellae</name>
    <dbReference type="NCBI Taxonomy" id="3064388"/>
    <lineage>
        <taxon>Bacteria</taxon>
        <taxon>Bacillati</taxon>
        <taxon>Bacillota</taxon>
        <taxon>Bacilli</taxon>
        <taxon>Bacillales</taxon>
        <taxon>Paenibacillaceae</taxon>
        <taxon>Chengkuizengella</taxon>
    </lineage>
</organism>
<feature type="domain" description="Fibronectin type-III" evidence="11">
    <location>
        <begin position="836"/>
        <end position="920"/>
    </location>
</feature>
<dbReference type="EC" id="3.2.1.39" evidence="3"/>
<dbReference type="GO" id="GO:0016787">
    <property type="term" value="F:hydrolase activity"/>
    <property type="evidence" value="ECO:0007669"/>
    <property type="project" value="UniProtKB-KW"/>
</dbReference>
<evidence type="ECO:0000256" key="9">
    <source>
        <dbReference type="SAM" id="MobiDB-lite"/>
    </source>
</evidence>
<dbReference type="PROSITE" id="PS52005">
    <property type="entry name" value="CBM56"/>
    <property type="match status" value="2"/>
</dbReference>
<dbReference type="Pfam" id="PF22184">
    <property type="entry name" value="CBM_56"/>
    <property type="match status" value="3"/>
</dbReference>
<feature type="compositionally biased region" description="Polar residues" evidence="9">
    <location>
        <begin position="1396"/>
        <end position="1409"/>
    </location>
</feature>
<keyword evidence="6" id="KW-0326">Glycosidase</keyword>
<evidence type="ECO:0000256" key="3">
    <source>
        <dbReference type="ARBA" id="ARBA00012780"/>
    </source>
</evidence>
<dbReference type="Gene3D" id="2.60.40.10">
    <property type="entry name" value="Immunoglobulins"/>
    <property type="match status" value="6"/>
</dbReference>
<evidence type="ECO:0000259" key="12">
    <source>
        <dbReference type="PROSITE" id="PS52005"/>
    </source>
</evidence>
<keyword evidence="10" id="KW-0732">Signal</keyword>
<feature type="domain" description="Fibronectin type-III" evidence="11">
    <location>
        <begin position="1207"/>
        <end position="1291"/>
    </location>
</feature>
<feature type="region of interest" description="Disordered" evidence="9">
    <location>
        <begin position="1471"/>
        <end position="1500"/>
    </location>
</feature>
<evidence type="ECO:0000259" key="11">
    <source>
        <dbReference type="PROSITE" id="PS50853"/>
    </source>
</evidence>
<dbReference type="PROSITE" id="PS52008">
    <property type="entry name" value="GH81"/>
    <property type="match status" value="1"/>
</dbReference>
<dbReference type="InterPro" id="IPR036116">
    <property type="entry name" value="FN3_sf"/>
</dbReference>
<gene>
    <name evidence="13" type="ORF">Q5Y73_16655</name>
</gene>
<feature type="domain" description="Fibronectin type-III" evidence="11">
    <location>
        <begin position="1495"/>
        <end position="1579"/>
    </location>
</feature>
<name>A0ABT9J2C5_9BACL</name>
<dbReference type="RefSeq" id="WP_305993051.1">
    <property type="nucleotide sequence ID" value="NZ_JAVAMP010000009.1"/>
</dbReference>
<evidence type="ECO:0000256" key="10">
    <source>
        <dbReference type="SAM" id="SignalP"/>
    </source>
</evidence>
<comment type="similarity">
    <text evidence="2">Belongs to the glycosyl hydrolase 81 family.</text>
</comment>
<feature type="signal peptide" evidence="10">
    <location>
        <begin position="1"/>
        <end position="29"/>
    </location>
</feature>
<dbReference type="InterPro" id="IPR047569">
    <property type="entry name" value="CBM56"/>
</dbReference>
<dbReference type="SMART" id="SM00060">
    <property type="entry name" value="FN3"/>
    <property type="match status" value="6"/>
</dbReference>
<evidence type="ECO:0000256" key="1">
    <source>
        <dbReference type="ARBA" id="ARBA00000382"/>
    </source>
</evidence>
<proteinExistence type="inferred from homology"/>
<feature type="region of interest" description="Disordered" evidence="9">
    <location>
        <begin position="1386"/>
        <end position="1409"/>
    </location>
</feature>
<feature type="domain" description="Fibronectin type-III" evidence="11">
    <location>
        <begin position="1115"/>
        <end position="1201"/>
    </location>
</feature>
<sequence length="1676" mass="182316">MANTKKRIYILLSILLVFSIFPASFAVQAFDGEVQQGSGSYTTILPPESSAPPSWDLDIGQLAYPEPQIQIYSNVTGPDAPTWKPTPTSDWWTNMNWNTFSEPQYPHPLAVYPKTQGLQIYYPGNSKIIKSTVPYPEQNLIDATLPKDSSHDFVLGHSSVGGFSEARAGGFSDWFVTADFYNGGTGMSISYGHGSPFVYATYAGGNPTLRFGNTPELFIGDANDSMIGISVNGNYYGLFGPSGSSWNGIGSNQLTNLLPNGKNYFSAALLPDVNSEEEAIEVFHLMKAFAYSHITDTTAIWEFDDISSSVETTFQFTITPKEAGAPTETLMTLYPTQWRDLDEDYTVYTYHSLQGLLKTLVGNSFSISDQFTGVLPNAPYLDHMSSQDISRMKAYLTEEISEYFPHSDRNPVDAGTYFTGKELLRLTTLLGIADDLANRATDPVDQAEFRDLADEALTMSKNLMIPWLDASEQDGIQDNSQFFYYNENWGAMIGYREEFWSAPNLTDQHFHIGQYIKAAAEIARVDEQFAADYGQMVDLLIRHIASPDPEDPMFPYLRNFDPYAGHSWADGKSPFAAGNNQESVSEAIMAWTGIILWGEATGNTEFRDLGIYLYTSEMEAAKEYWFDLNDDIYPDEWEQVSSTIIWGGQVDNGTFFSANPAKRHAIIWLPFHGGSYYLGHDQDYVLENYNSLQDEIPEFISSGLASPNEEYWEDLQWMYLALADPDQSLQLLNNAMAGSGSPQDFFTVEEGNSMAFTYSWIHTLNEVGKVDESISADYPFYTVFQDDNGNKTYVVYNMTNTTKTVNFSDGQQIIVAPKSFNTDQGTYIPDTNPPSIPENLEIARIASNYAVIQWDDSTDDRAVVGYDVFVNGVYHTSSVESEAIVEGLSVTTEYSITVKAKDQDTISEASAPLIITTTIVDTEAPAIPQGIVSLSETFNSITLSWSASSDNILTVEYDIYRDNVKIATSEETSFKDTGLEAVTVYDYQIVARDAEGNESPRSVVTKLRSGFLPGPGYTQEIVESSETEATFYLYPNSSIDTAILHLQVVGGPLDNPTLIENDGVFSYNASNIPENASLEYSFTTISNGVGTDSEVFSYTMGEFVNQEPDLDPPTAPSNLAASGITESTVDLNWDASTDNVGVAGYDIYQDSTYIASTTSTTYTVTGLLSNTTYTFEVKAKDEAGNESSISNSATVTTTAPDPTAPTSPPNLAASGITESTVDLSWDASTDDVGVVGYDIYQNSTYIASTTSTTYTATGLAANTTYTFEVRAKDEAGNESVGSIVSATTLESSSGGETIIDEDDYTIEIVDEGSTVTLKFTPKGATSSFVDLHYKVNNGGQINVGTVNNNGTWDYEITGVSEGDEIDFSYTYTLGTPAYDSPTYSYTVGSSGGGNPGDTTPPSAPSNLTATGITETTVDLSWNASTDNVGVTGYDVYQDSTYIGSPASTSFLVTGLTADTTYMFEIKAKDEAGNESSASNSVNVTTATSDTTPPSAPSNITSSGITATSVDLNWDASTDNVGVTGYDIYDGATKIGTTASTTFSVTELTSNTTYTFEIRAKDAAGNESAGSSITVTTLDASSGGGTTINEDDYTIEIIDDGTTVTMKFTPIGATSSFVDLHYKVNNGGQINVRANDINGTWEYEIVNLTQGNEIDFFYTYTLGTPAYDTPSYNYTVQ</sequence>
<comment type="caution">
    <text evidence="13">The sequence shown here is derived from an EMBL/GenBank/DDBJ whole genome shotgun (WGS) entry which is preliminary data.</text>
</comment>
<keyword evidence="5" id="KW-0119">Carbohydrate metabolism</keyword>
<dbReference type="CDD" id="cd00063">
    <property type="entry name" value="FN3"/>
    <property type="match status" value="6"/>
</dbReference>
<evidence type="ECO:0000313" key="14">
    <source>
        <dbReference type="Proteomes" id="UP001231941"/>
    </source>
</evidence>
<dbReference type="InterPro" id="IPR005200">
    <property type="entry name" value="Endo-beta-glucanase"/>
</dbReference>
<keyword evidence="14" id="KW-1185">Reference proteome</keyword>
<keyword evidence="4 13" id="KW-0378">Hydrolase</keyword>
<feature type="domain" description="Fibronectin type-III" evidence="11">
    <location>
        <begin position="1403"/>
        <end position="1488"/>
    </location>
</feature>
<dbReference type="SUPFAM" id="SSF49265">
    <property type="entry name" value="Fibronectin type III"/>
    <property type="match status" value="3"/>
</dbReference>
<evidence type="ECO:0000256" key="5">
    <source>
        <dbReference type="ARBA" id="ARBA00023277"/>
    </source>
</evidence>
<dbReference type="PANTHER" id="PTHR31983:SF0">
    <property type="entry name" value="GLUCAN ENDO-1,3-BETA-D-GLUCOSIDASE 2"/>
    <property type="match status" value="1"/>
</dbReference>
<evidence type="ECO:0000256" key="8">
    <source>
        <dbReference type="ARBA" id="ARBA00023326"/>
    </source>
</evidence>
<dbReference type="PROSITE" id="PS50853">
    <property type="entry name" value="FN3"/>
    <property type="match status" value="6"/>
</dbReference>
<dbReference type="PANTHER" id="PTHR31983">
    <property type="entry name" value="ENDO-1,3(4)-BETA-GLUCANASE 1"/>
    <property type="match status" value="1"/>
</dbReference>
<dbReference type="InterPro" id="IPR013783">
    <property type="entry name" value="Ig-like_fold"/>
</dbReference>
<feature type="chain" id="PRO_5046313686" description="glucan endo-1,3-beta-D-glucosidase" evidence="10">
    <location>
        <begin position="30"/>
        <end position="1676"/>
    </location>
</feature>
<feature type="compositionally biased region" description="Low complexity" evidence="9">
    <location>
        <begin position="1475"/>
        <end position="1498"/>
    </location>
</feature>
<feature type="domain" description="Fibronectin type-III" evidence="11">
    <location>
        <begin position="924"/>
        <end position="1014"/>
    </location>
</feature>
<dbReference type="InterPro" id="IPR003961">
    <property type="entry name" value="FN3_dom"/>
</dbReference>
<keyword evidence="7" id="KW-0961">Cell wall biogenesis/degradation</keyword>
<dbReference type="Pfam" id="PF17652">
    <property type="entry name" value="Glyco_hydro81C"/>
    <property type="match status" value="1"/>
</dbReference>
<evidence type="ECO:0000313" key="13">
    <source>
        <dbReference type="EMBL" id="MDP5275742.1"/>
    </source>
</evidence>
<evidence type="ECO:0000256" key="6">
    <source>
        <dbReference type="ARBA" id="ARBA00023295"/>
    </source>
</evidence>
<evidence type="ECO:0000256" key="4">
    <source>
        <dbReference type="ARBA" id="ARBA00022801"/>
    </source>
</evidence>
<evidence type="ECO:0000256" key="2">
    <source>
        <dbReference type="ARBA" id="ARBA00010730"/>
    </source>
</evidence>
<keyword evidence="8" id="KW-0624">Polysaccharide degradation</keyword>
<accession>A0ABT9J2C5</accession>
<protein>
    <recommendedName>
        <fullName evidence="3">glucan endo-1,3-beta-D-glucosidase</fullName>
        <ecNumber evidence="3">3.2.1.39</ecNumber>
    </recommendedName>
</protein>